<protein>
    <submittedName>
        <fullName evidence="2">Uncharacterized protein</fullName>
    </submittedName>
</protein>
<feature type="compositionally biased region" description="Basic and acidic residues" evidence="1">
    <location>
        <begin position="392"/>
        <end position="401"/>
    </location>
</feature>
<name>A0A6L2P3R8_TANCI</name>
<accession>A0A6L2P3R8</accession>
<organism evidence="2">
    <name type="scientific">Tanacetum cinerariifolium</name>
    <name type="common">Dalmatian daisy</name>
    <name type="synonym">Chrysanthemum cinerariifolium</name>
    <dbReference type="NCBI Taxonomy" id="118510"/>
    <lineage>
        <taxon>Eukaryota</taxon>
        <taxon>Viridiplantae</taxon>
        <taxon>Streptophyta</taxon>
        <taxon>Embryophyta</taxon>
        <taxon>Tracheophyta</taxon>
        <taxon>Spermatophyta</taxon>
        <taxon>Magnoliopsida</taxon>
        <taxon>eudicotyledons</taxon>
        <taxon>Gunneridae</taxon>
        <taxon>Pentapetalae</taxon>
        <taxon>asterids</taxon>
        <taxon>campanulids</taxon>
        <taxon>Asterales</taxon>
        <taxon>Asteraceae</taxon>
        <taxon>Asteroideae</taxon>
        <taxon>Anthemideae</taxon>
        <taxon>Anthemidinae</taxon>
        <taxon>Tanacetum</taxon>
    </lineage>
</organism>
<feature type="region of interest" description="Disordered" evidence="1">
    <location>
        <begin position="387"/>
        <end position="409"/>
    </location>
</feature>
<dbReference type="AlphaFoldDB" id="A0A6L2P3R8"/>
<reference evidence="2" key="1">
    <citation type="journal article" date="2019" name="Sci. Rep.">
        <title>Draft genome of Tanacetum cinerariifolium, the natural source of mosquito coil.</title>
        <authorList>
            <person name="Yamashiro T."/>
            <person name="Shiraishi A."/>
            <person name="Satake H."/>
            <person name="Nakayama K."/>
        </authorList>
    </citation>
    <scope>NUCLEOTIDE SEQUENCE</scope>
</reference>
<sequence length="409" mass="47313">DEDAMDEEDAKKLKKRKVDIANKDEGPSAGSEETMFVGGVTQRPQNLRKDMITLMNHPLSMLIQRIGPDYYILKNTYKSYVELDYNMEECYKALADQLDQYNPKGDRYPFDLSKPLPLVMLGNRQIILVDYFFNNDLAYFQRVSTSRTYTSSLTKTKATKYDLPGIEDMVHNLWSLVKVAYDKHALLGTSHWGPKRQRFYGYASNRVSKHDVCSTKRILALKNVKVKEWYGYGHLEEIEVRRSDHKLYKFIEGDFPQLHLHDIKDILILLVQNRLFNLRSDVIMHLAAALHMFTRRIVIHKRVEDLYLGYDNQVFKSQVFDCDELTNSESDDNVPTSPVHDKYKSCEGYHVVPPLYTGTFMPPKLDLVFHDAPLASETVTNVVHVESSTNKTSKEMSKTLRPDAPIIED</sequence>
<evidence type="ECO:0000313" key="2">
    <source>
        <dbReference type="EMBL" id="GEU92956.1"/>
    </source>
</evidence>
<proteinExistence type="predicted"/>
<feature type="region of interest" description="Disordered" evidence="1">
    <location>
        <begin position="1"/>
        <end position="33"/>
    </location>
</feature>
<feature type="non-terminal residue" evidence="2">
    <location>
        <position position="1"/>
    </location>
</feature>
<evidence type="ECO:0000256" key="1">
    <source>
        <dbReference type="SAM" id="MobiDB-lite"/>
    </source>
</evidence>
<comment type="caution">
    <text evidence="2">The sequence shown here is derived from an EMBL/GenBank/DDBJ whole genome shotgun (WGS) entry which is preliminary data.</text>
</comment>
<dbReference type="EMBL" id="BKCJ010010745">
    <property type="protein sequence ID" value="GEU92956.1"/>
    <property type="molecule type" value="Genomic_DNA"/>
</dbReference>
<gene>
    <name evidence="2" type="ORF">Tci_064934</name>
</gene>